<evidence type="ECO:0000256" key="4">
    <source>
        <dbReference type="ARBA" id="ARBA00022679"/>
    </source>
</evidence>
<protein>
    <recommendedName>
        <fullName evidence="12">Glycosyltransferases</fullName>
        <ecNumber evidence="12">2.4.-.-</ecNumber>
    </recommendedName>
</protein>
<evidence type="ECO:0000256" key="3">
    <source>
        <dbReference type="ARBA" id="ARBA00022676"/>
    </source>
</evidence>
<evidence type="ECO:0000256" key="2">
    <source>
        <dbReference type="ARBA" id="ARBA00007706"/>
    </source>
</evidence>
<dbReference type="OrthoDB" id="675023at2759"/>
<dbReference type="PANTHER" id="PTHR10896">
    <property type="entry name" value="GALACTOSYLGALACTOSYLXYLOSYLPROTEIN 3-BETA-GLUCURONOSYLTRANSFERASE BETA-1,3-GLUCURONYLTRANSFERASE"/>
    <property type="match status" value="1"/>
</dbReference>
<evidence type="ECO:0000256" key="12">
    <source>
        <dbReference type="RuleBase" id="RU363127"/>
    </source>
</evidence>
<dbReference type="GO" id="GO:0015018">
    <property type="term" value="F:galactosylgalactosylxylosylprotein 3-beta-glucuronosyltransferase activity"/>
    <property type="evidence" value="ECO:0007669"/>
    <property type="project" value="InterPro"/>
</dbReference>
<keyword evidence="9 12" id="KW-0472">Membrane</keyword>
<comment type="similarity">
    <text evidence="2 12">Belongs to the glycosyltransferase 43 family.</text>
</comment>
<dbReference type="Proteomes" id="UP000593562">
    <property type="component" value="Unassembled WGS sequence"/>
</dbReference>
<evidence type="ECO:0000256" key="9">
    <source>
        <dbReference type="ARBA" id="ARBA00023136"/>
    </source>
</evidence>
<dbReference type="GO" id="GO:0009834">
    <property type="term" value="P:plant-type secondary cell wall biogenesis"/>
    <property type="evidence" value="ECO:0007669"/>
    <property type="project" value="TreeGrafter"/>
</dbReference>
<keyword evidence="6 12" id="KW-0735">Signal-anchor</keyword>
<dbReference type="GO" id="GO:0071555">
    <property type="term" value="P:cell wall organization"/>
    <property type="evidence" value="ECO:0007669"/>
    <property type="project" value="UniProtKB-KW"/>
</dbReference>
<evidence type="ECO:0000256" key="10">
    <source>
        <dbReference type="ARBA" id="ARBA00023180"/>
    </source>
</evidence>
<evidence type="ECO:0000256" key="6">
    <source>
        <dbReference type="ARBA" id="ARBA00022968"/>
    </source>
</evidence>
<dbReference type="GO" id="GO:0010417">
    <property type="term" value="P:glucuronoxylan biosynthetic process"/>
    <property type="evidence" value="ECO:0007669"/>
    <property type="project" value="TreeGrafter"/>
</dbReference>
<evidence type="ECO:0000256" key="7">
    <source>
        <dbReference type="ARBA" id="ARBA00022989"/>
    </source>
</evidence>
<dbReference type="GO" id="GO:0042285">
    <property type="term" value="F:xylosyltransferase activity"/>
    <property type="evidence" value="ECO:0007669"/>
    <property type="project" value="TreeGrafter"/>
</dbReference>
<keyword evidence="5 12" id="KW-0812">Transmembrane</keyword>
<dbReference type="FunFam" id="3.90.550.10:FF:000084">
    <property type="entry name" value="Glycosyltransferases"/>
    <property type="match status" value="1"/>
</dbReference>
<keyword evidence="3" id="KW-0328">Glycosyltransferase</keyword>
<keyword evidence="10" id="KW-0325">Glycoprotein</keyword>
<reference evidence="13 14" key="1">
    <citation type="journal article" date="2020" name="Nat. Commun.">
        <title>Genome of Tripterygium wilfordii and identification of cytochrome P450 involved in triptolide biosynthesis.</title>
        <authorList>
            <person name="Tu L."/>
            <person name="Su P."/>
            <person name="Zhang Z."/>
            <person name="Gao L."/>
            <person name="Wang J."/>
            <person name="Hu T."/>
            <person name="Zhou J."/>
            <person name="Zhang Y."/>
            <person name="Zhao Y."/>
            <person name="Liu Y."/>
            <person name="Song Y."/>
            <person name="Tong Y."/>
            <person name="Lu Y."/>
            <person name="Yang J."/>
            <person name="Xu C."/>
            <person name="Jia M."/>
            <person name="Peters R.J."/>
            <person name="Huang L."/>
            <person name="Gao W."/>
        </authorList>
    </citation>
    <scope>NUCLEOTIDE SEQUENCE [LARGE SCALE GENOMIC DNA]</scope>
    <source>
        <strain evidence="14">cv. XIE 37</strain>
        <tissue evidence="13">Leaf</tissue>
    </source>
</reference>
<evidence type="ECO:0000256" key="11">
    <source>
        <dbReference type="ARBA" id="ARBA00023316"/>
    </source>
</evidence>
<evidence type="ECO:0000256" key="1">
    <source>
        <dbReference type="ARBA" id="ARBA00004323"/>
    </source>
</evidence>
<feature type="transmembrane region" description="Helical" evidence="12">
    <location>
        <begin position="12"/>
        <end position="32"/>
    </location>
</feature>
<dbReference type="Pfam" id="PF03360">
    <property type="entry name" value="Glyco_transf_43"/>
    <property type="match status" value="1"/>
</dbReference>
<dbReference type="PANTHER" id="PTHR10896:SF59">
    <property type="entry name" value="BETA-1,4-XYLOSYLTRANSFERASE IRX9"/>
    <property type="match status" value="1"/>
</dbReference>
<dbReference type="InParanoid" id="A0A7J7DNK0"/>
<dbReference type="FunCoup" id="A0A7J7DNK0">
    <property type="interactions" value="701"/>
</dbReference>
<name>A0A7J7DNK0_TRIWF</name>
<dbReference type="EC" id="2.4.-.-" evidence="12"/>
<dbReference type="GO" id="GO:0000139">
    <property type="term" value="C:Golgi membrane"/>
    <property type="evidence" value="ECO:0007669"/>
    <property type="project" value="UniProtKB-SubCell"/>
</dbReference>
<evidence type="ECO:0000256" key="8">
    <source>
        <dbReference type="ARBA" id="ARBA00023034"/>
    </source>
</evidence>
<proteinExistence type="inferred from homology"/>
<dbReference type="InterPro" id="IPR029044">
    <property type="entry name" value="Nucleotide-diphossugar_trans"/>
</dbReference>
<dbReference type="Gene3D" id="3.90.550.10">
    <property type="entry name" value="Spore Coat Polysaccharide Biosynthesis Protein SpsA, Chain A"/>
    <property type="match status" value="1"/>
</dbReference>
<sequence>MEIRSKKKVQLWKKAIVHFSLCFVMGFFTGLAPTGKSSIFSTRAIQSNKTSQYSPQTVQVLHQQATPIPTSFNRSLIDQTPLATEEPEVIIRKEEEGGGEEENNLSPRRLIIIVTPMSSRDRFGAVFLRKLACSIRLVPPPLLWIVVEQQSGSDEISEMLRKTGIMYRHLVFKENFTDPEAELDHQRNIALKHIEQHRLSGIVHFAGIYNVYDLGFFDELRGIEVFGTWPTALLAANRKKVIIKGPVCDSSQVIGWHIRKINNQTDRKPPIHVSSFGFNSSILWDPERWGRPSSSQQTSQDSIKFVKEVALEDETKLKGIPQEDCSRIMLWRFHFPILTSHITTSHPLTSGR</sequence>
<dbReference type="SUPFAM" id="SSF53448">
    <property type="entry name" value="Nucleotide-diphospho-sugar transferases"/>
    <property type="match status" value="1"/>
</dbReference>
<accession>A0A7J7DNK0</accession>
<evidence type="ECO:0000256" key="5">
    <source>
        <dbReference type="ARBA" id="ARBA00022692"/>
    </source>
</evidence>
<keyword evidence="14" id="KW-1185">Reference proteome</keyword>
<evidence type="ECO:0000313" key="14">
    <source>
        <dbReference type="Proteomes" id="UP000593562"/>
    </source>
</evidence>
<gene>
    <name evidence="13" type="ORF">HS088_TW05G00617</name>
</gene>
<keyword evidence="7 12" id="KW-1133">Transmembrane helix</keyword>
<dbReference type="AlphaFoldDB" id="A0A7J7DNK0"/>
<keyword evidence="8 12" id="KW-0333">Golgi apparatus</keyword>
<comment type="function">
    <text evidence="12">Involved in the synthesis of glucuronoxylan hemicellulose in secondary cell walls.</text>
</comment>
<comment type="subcellular location">
    <subcellularLocation>
        <location evidence="1 12">Golgi apparatus membrane</location>
        <topology evidence="1 12">Single-pass type II membrane protein</topology>
    </subcellularLocation>
</comment>
<organism evidence="13 14">
    <name type="scientific">Tripterygium wilfordii</name>
    <name type="common">Thunder God vine</name>
    <dbReference type="NCBI Taxonomy" id="458696"/>
    <lineage>
        <taxon>Eukaryota</taxon>
        <taxon>Viridiplantae</taxon>
        <taxon>Streptophyta</taxon>
        <taxon>Embryophyta</taxon>
        <taxon>Tracheophyta</taxon>
        <taxon>Spermatophyta</taxon>
        <taxon>Magnoliopsida</taxon>
        <taxon>eudicotyledons</taxon>
        <taxon>Gunneridae</taxon>
        <taxon>Pentapetalae</taxon>
        <taxon>rosids</taxon>
        <taxon>fabids</taxon>
        <taxon>Celastrales</taxon>
        <taxon>Celastraceae</taxon>
        <taxon>Tripterygium</taxon>
    </lineage>
</organism>
<dbReference type="InterPro" id="IPR005027">
    <property type="entry name" value="Glyco_trans_43"/>
</dbReference>
<keyword evidence="11 12" id="KW-0961">Cell wall biogenesis/degradation</keyword>
<dbReference type="EMBL" id="JAAARO010000005">
    <property type="protein sequence ID" value="KAF5747887.1"/>
    <property type="molecule type" value="Genomic_DNA"/>
</dbReference>
<keyword evidence="4 12" id="KW-0808">Transferase</keyword>
<evidence type="ECO:0000313" key="13">
    <source>
        <dbReference type="EMBL" id="KAF5747887.1"/>
    </source>
</evidence>
<comment type="caution">
    <text evidence="13">The sequence shown here is derived from an EMBL/GenBank/DDBJ whole genome shotgun (WGS) entry which is preliminary data.</text>
</comment>